<gene>
    <name evidence="3" type="primary">tfpia</name>
</gene>
<dbReference type="SMART" id="SM00131">
    <property type="entry name" value="KU"/>
    <property type="match status" value="3"/>
</dbReference>
<dbReference type="SUPFAM" id="SSF57362">
    <property type="entry name" value="BPTI-like"/>
    <property type="match status" value="3"/>
</dbReference>
<dbReference type="GeneTree" id="ENSGT00940000165273"/>
<accession>A0A671W315</accession>
<dbReference type="InterPro" id="IPR036880">
    <property type="entry name" value="Kunitz_BPTI_sf"/>
</dbReference>
<dbReference type="PANTHER" id="PTHR10083:SF374">
    <property type="entry name" value="BPTI_KUNITZ INHIBITOR DOMAIN-CONTAINING PROTEIN"/>
    <property type="match status" value="1"/>
</dbReference>
<dbReference type="PROSITE" id="PS00280">
    <property type="entry name" value="BPTI_KUNITZ_1"/>
    <property type="match status" value="3"/>
</dbReference>
<dbReference type="Proteomes" id="UP000472265">
    <property type="component" value="Chromosome 9"/>
</dbReference>
<keyword evidence="1" id="KW-1015">Disulfide bond</keyword>
<dbReference type="GO" id="GO:0004867">
    <property type="term" value="F:serine-type endopeptidase inhibitor activity"/>
    <property type="evidence" value="ECO:0007669"/>
    <property type="project" value="InterPro"/>
</dbReference>
<dbReference type="PROSITE" id="PS50279">
    <property type="entry name" value="BPTI_KUNITZ_2"/>
    <property type="match status" value="3"/>
</dbReference>
<dbReference type="InterPro" id="IPR002223">
    <property type="entry name" value="Kunitz_BPTI"/>
</dbReference>
<protein>
    <recommendedName>
        <fullName evidence="2">BPTI/Kunitz inhibitor domain-containing protein</fullName>
    </recommendedName>
</protein>
<evidence type="ECO:0000313" key="3">
    <source>
        <dbReference type="Ensembl" id="ENSSAUP00010033503.1"/>
    </source>
</evidence>
<evidence type="ECO:0000313" key="4">
    <source>
        <dbReference type="Proteomes" id="UP000472265"/>
    </source>
</evidence>
<keyword evidence="4" id="KW-1185">Reference proteome</keyword>
<sequence length="355" mass="39701">VRVKPTCGNSRQSTGTSFWGSLRQTAVSDIISNKPQSVGSVLLLHIVFKREILRSLNRGKISTQEIPSKLCSRFAHVTFTFSPSKSFRAERVGPQRHCFPEQNGALPELFIFNELCALKDDPGHCKAIKDRFFFNVDTGRCELFEYGGCGGNANNFETLEACEETCVVSEDKNPCHLDEAPGPCRGLVTRYLFDSRSQQCRHFFYGGCFGNANNFRSMAECQAKCLNPAKPTRAPEVHTQSAVQPTIINGEQTVSLSQPQVQTNDTNQPKELIPANVCFSPVERGTCRGSERRFAFNPKTKRCQAFVYSGCGGNDNNFTHRKACIMKCIGRRKAHGKRMIRIRKKNIDNIVSRSV</sequence>
<evidence type="ECO:0000259" key="2">
    <source>
        <dbReference type="PROSITE" id="PS50279"/>
    </source>
</evidence>
<dbReference type="PANTHER" id="PTHR10083">
    <property type="entry name" value="KUNITZ-TYPE PROTEASE INHIBITOR-RELATED"/>
    <property type="match status" value="1"/>
</dbReference>
<dbReference type="InterPro" id="IPR020901">
    <property type="entry name" value="Prtase_inh_Kunz-CS"/>
</dbReference>
<feature type="domain" description="BPTI/Kunitz inhibitor" evidence="2">
    <location>
        <begin position="116"/>
        <end position="166"/>
    </location>
</feature>
<dbReference type="PRINTS" id="PR00759">
    <property type="entry name" value="BASICPTASE"/>
</dbReference>
<feature type="domain" description="BPTI/Kunitz inhibitor" evidence="2">
    <location>
        <begin position="278"/>
        <end position="328"/>
    </location>
</feature>
<evidence type="ECO:0000256" key="1">
    <source>
        <dbReference type="ARBA" id="ARBA00023157"/>
    </source>
</evidence>
<dbReference type="AlphaFoldDB" id="A0A671W315"/>
<dbReference type="FunFam" id="4.10.410.10:FF:000004">
    <property type="entry name" value="Tissue factor pathway inhibitor"/>
    <property type="match status" value="2"/>
</dbReference>
<name>A0A671W315_SPAAU</name>
<proteinExistence type="predicted"/>
<reference evidence="3" key="3">
    <citation type="submission" date="2025-09" db="UniProtKB">
        <authorList>
            <consortium name="Ensembl"/>
        </authorList>
    </citation>
    <scope>IDENTIFICATION</scope>
</reference>
<reference evidence="3" key="1">
    <citation type="submission" date="2021-04" db="EMBL/GenBank/DDBJ databases">
        <authorList>
            <consortium name="Wellcome Sanger Institute Data Sharing"/>
        </authorList>
    </citation>
    <scope>NUCLEOTIDE SEQUENCE [LARGE SCALE GENOMIC DNA]</scope>
</reference>
<dbReference type="GO" id="GO:0005615">
    <property type="term" value="C:extracellular space"/>
    <property type="evidence" value="ECO:0007669"/>
    <property type="project" value="TreeGrafter"/>
</dbReference>
<feature type="domain" description="BPTI/Kunitz inhibitor" evidence="2">
    <location>
        <begin position="175"/>
        <end position="225"/>
    </location>
</feature>
<reference evidence="3" key="2">
    <citation type="submission" date="2025-08" db="UniProtKB">
        <authorList>
            <consortium name="Ensembl"/>
        </authorList>
    </citation>
    <scope>IDENTIFICATION</scope>
</reference>
<dbReference type="InParanoid" id="A0A671W315"/>
<dbReference type="Gene3D" id="4.10.410.10">
    <property type="entry name" value="Pancreatic trypsin inhibitor Kunitz domain"/>
    <property type="match status" value="3"/>
</dbReference>
<dbReference type="Ensembl" id="ENSSAUT00010035305.1">
    <property type="protein sequence ID" value="ENSSAUP00010033503.1"/>
    <property type="gene ID" value="ENSSAUG00010014232.1"/>
</dbReference>
<dbReference type="FunCoup" id="A0A671W315">
    <property type="interactions" value="149"/>
</dbReference>
<dbReference type="Pfam" id="PF00014">
    <property type="entry name" value="Kunitz_BPTI"/>
    <property type="match status" value="3"/>
</dbReference>
<dbReference type="InterPro" id="IPR050098">
    <property type="entry name" value="TFPI/VKTCI-like"/>
</dbReference>
<organism evidence="3 4">
    <name type="scientific">Sparus aurata</name>
    <name type="common">Gilthead sea bream</name>
    <dbReference type="NCBI Taxonomy" id="8175"/>
    <lineage>
        <taxon>Eukaryota</taxon>
        <taxon>Metazoa</taxon>
        <taxon>Chordata</taxon>
        <taxon>Craniata</taxon>
        <taxon>Vertebrata</taxon>
        <taxon>Euteleostomi</taxon>
        <taxon>Actinopterygii</taxon>
        <taxon>Neopterygii</taxon>
        <taxon>Teleostei</taxon>
        <taxon>Neoteleostei</taxon>
        <taxon>Acanthomorphata</taxon>
        <taxon>Eupercaria</taxon>
        <taxon>Spariformes</taxon>
        <taxon>Sparidae</taxon>
        <taxon>Sparus</taxon>
    </lineage>
</organism>